<feature type="transmembrane region" description="Helical" evidence="13">
    <location>
        <begin position="178"/>
        <end position="198"/>
    </location>
</feature>
<dbReference type="PANTHER" id="PTHR43298">
    <property type="entry name" value="MULTIDRUG RESISTANCE PROTEIN NORM-RELATED"/>
    <property type="match status" value="1"/>
</dbReference>
<sequence>MEEQIQQKTELAAEPKRLFSNGDLRKLIIPLIIEQLLVVMVGMADTIMISGVGEEAVSGVSLVDTVTVLLINVFTAMATGGAVVSGHYIGQKREERACKAADQLVLFTLVSSFAIMMVLLVAHQFILSHVFGRIDANVMENAKIYLLITGVSLPFLSVYNACAALFRAMGNSRISMMISLLMNVINITGNAILIYGAGIGVAGAAIATLVSRIVASVVILVLLRQEKRQIHLSKKFEWRFNRHLVKKILHIGIPNGLENSMFQLGKILVLSLVTSFGTTAIAANAVCNSVGLFQILPGSALSLAVVTVVSQCVGAGDYGQVTYYTKKLMFLTHVFMIVTNLVVVLGCPLIVMAYNLTPETGKLTTEILIYHAVCCMVIWPSSFTLPNALRASNDVKFTMIVAIVSMWVCRIGFSYVLAKFLGWGVFGVWVAMTIDWLCRAVCFVTRFVRGKWKLQRI</sequence>
<dbReference type="EMBL" id="JAHQCW010000008">
    <property type="protein sequence ID" value="MBU9736243.1"/>
    <property type="molecule type" value="Genomic_DNA"/>
</dbReference>
<dbReference type="InterPro" id="IPR048279">
    <property type="entry name" value="MdtK-like"/>
</dbReference>
<keyword evidence="10" id="KW-0406">Ion transport</keyword>
<evidence type="ECO:0000256" key="1">
    <source>
        <dbReference type="ARBA" id="ARBA00003408"/>
    </source>
</evidence>
<evidence type="ECO:0000256" key="5">
    <source>
        <dbReference type="ARBA" id="ARBA00022448"/>
    </source>
</evidence>
<feature type="transmembrane region" description="Helical" evidence="13">
    <location>
        <begin position="267"/>
        <end position="286"/>
    </location>
</feature>
<dbReference type="CDD" id="cd13137">
    <property type="entry name" value="MATE_NorM_like"/>
    <property type="match status" value="1"/>
</dbReference>
<feature type="transmembrane region" description="Helical" evidence="13">
    <location>
        <begin position="397"/>
        <end position="417"/>
    </location>
</feature>
<keyword evidence="7" id="KW-1003">Cell membrane</keyword>
<proteinExistence type="inferred from homology"/>
<feature type="transmembrane region" description="Helical" evidence="13">
    <location>
        <begin position="101"/>
        <end position="124"/>
    </location>
</feature>
<evidence type="ECO:0000256" key="6">
    <source>
        <dbReference type="ARBA" id="ARBA00022449"/>
    </source>
</evidence>
<dbReference type="InterPro" id="IPR002528">
    <property type="entry name" value="MATE_fam"/>
</dbReference>
<feature type="transmembrane region" description="Helical" evidence="13">
    <location>
        <begin position="367"/>
        <end position="385"/>
    </location>
</feature>
<dbReference type="InterPro" id="IPR050222">
    <property type="entry name" value="MATE_MdtK"/>
</dbReference>
<keyword evidence="15" id="KW-1185">Reference proteome</keyword>
<evidence type="ECO:0000256" key="8">
    <source>
        <dbReference type="ARBA" id="ARBA00022692"/>
    </source>
</evidence>
<dbReference type="Pfam" id="PF01554">
    <property type="entry name" value="MatE"/>
    <property type="match status" value="2"/>
</dbReference>
<evidence type="ECO:0000313" key="15">
    <source>
        <dbReference type="Proteomes" id="UP000712157"/>
    </source>
</evidence>
<protein>
    <recommendedName>
        <fullName evidence="4">Probable multidrug resistance protein NorM</fullName>
    </recommendedName>
    <alternativeName>
        <fullName evidence="12">Multidrug-efflux transporter</fullName>
    </alternativeName>
</protein>
<gene>
    <name evidence="14" type="ORF">KTH89_06805</name>
</gene>
<comment type="function">
    <text evidence="1">Multidrug efflux pump.</text>
</comment>
<accession>A0A949K5L8</accession>
<dbReference type="GO" id="GO:0005886">
    <property type="term" value="C:plasma membrane"/>
    <property type="evidence" value="ECO:0007669"/>
    <property type="project" value="UniProtKB-SubCell"/>
</dbReference>
<keyword evidence="9 13" id="KW-1133">Transmembrane helix</keyword>
<evidence type="ECO:0000256" key="10">
    <source>
        <dbReference type="ARBA" id="ARBA00023065"/>
    </source>
</evidence>
<feature type="transmembrane region" description="Helical" evidence="13">
    <location>
        <begin position="204"/>
        <end position="223"/>
    </location>
</feature>
<feature type="transmembrane region" description="Helical" evidence="13">
    <location>
        <begin position="423"/>
        <end position="448"/>
    </location>
</feature>
<dbReference type="PANTHER" id="PTHR43298:SF2">
    <property type="entry name" value="FMN_FAD EXPORTER YEEO-RELATED"/>
    <property type="match status" value="1"/>
</dbReference>
<comment type="caution">
    <text evidence="14">The sequence shown here is derived from an EMBL/GenBank/DDBJ whole genome shotgun (WGS) entry which is preliminary data.</text>
</comment>
<dbReference type="GO" id="GO:0042910">
    <property type="term" value="F:xenobiotic transmembrane transporter activity"/>
    <property type="evidence" value="ECO:0007669"/>
    <property type="project" value="InterPro"/>
</dbReference>
<dbReference type="NCBIfam" id="TIGR00797">
    <property type="entry name" value="matE"/>
    <property type="match status" value="1"/>
</dbReference>
<feature type="transmembrane region" description="Helical" evidence="13">
    <location>
        <begin position="292"/>
        <end position="316"/>
    </location>
</feature>
<dbReference type="AlphaFoldDB" id="A0A949K5L8"/>
<dbReference type="Proteomes" id="UP000712157">
    <property type="component" value="Unassembled WGS sequence"/>
</dbReference>
<feature type="transmembrane region" description="Helical" evidence="13">
    <location>
        <begin position="69"/>
        <end position="89"/>
    </location>
</feature>
<evidence type="ECO:0000256" key="2">
    <source>
        <dbReference type="ARBA" id="ARBA00004651"/>
    </source>
</evidence>
<evidence type="ECO:0000256" key="11">
    <source>
        <dbReference type="ARBA" id="ARBA00023136"/>
    </source>
</evidence>
<comment type="similarity">
    <text evidence="3">Belongs to the multi antimicrobial extrusion (MATE) (TC 2.A.66.1) family.</text>
</comment>
<evidence type="ECO:0000256" key="4">
    <source>
        <dbReference type="ARBA" id="ARBA00020268"/>
    </source>
</evidence>
<evidence type="ECO:0000256" key="13">
    <source>
        <dbReference type="SAM" id="Phobius"/>
    </source>
</evidence>
<keyword evidence="6" id="KW-0050">Antiport</keyword>
<dbReference type="RefSeq" id="WP_238721152.1">
    <property type="nucleotide sequence ID" value="NZ_JAHQCW010000008.1"/>
</dbReference>
<feature type="transmembrane region" description="Helical" evidence="13">
    <location>
        <begin position="27"/>
        <end position="49"/>
    </location>
</feature>
<evidence type="ECO:0000313" key="14">
    <source>
        <dbReference type="EMBL" id="MBU9736243.1"/>
    </source>
</evidence>
<keyword evidence="11 13" id="KW-0472">Membrane</keyword>
<evidence type="ECO:0000256" key="9">
    <source>
        <dbReference type="ARBA" id="ARBA00022989"/>
    </source>
</evidence>
<evidence type="ECO:0000256" key="3">
    <source>
        <dbReference type="ARBA" id="ARBA00010199"/>
    </source>
</evidence>
<name>A0A949K5L8_9FIRM</name>
<feature type="transmembrane region" description="Helical" evidence="13">
    <location>
        <begin position="328"/>
        <end position="355"/>
    </location>
</feature>
<evidence type="ECO:0000256" key="7">
    <source>
        <dbReference type="ARBA" id="ARBA00022475"/>
    </source>
</evidence>
<feature type="transmembrane region" description="Helical" evidence="13">
    <location>
        <begin position="144"/>
        <end position="166"/>
    </location>
</feature>
<dbReference type="PIRSF" id="PIRSF006603">
    <property type="entry name" value="DinF"/>
    <property type="match status" value="1"/>
</dbReference>
<comment type="subcellular location">
    <subcellularLocation>
        <location evidence="2">Cell membrane</location>
        <topology evidence="2">Multi-pass membrane protein</topology>
    </subcellularLocation>
</comment>
<evidence type="ECO:0000256" key="12">
    <source>
        <dbReference type="ARBA" id="ARBA00031636"/>
    </source>
</evidence>
<organism evidence="14 15">
    <name type="scientific">Diplocloster agilis</name>
    <dbReference type="NCBI Taxonomy" id="2850323"/>
    <lineage>
        <taxon>Bacteria</taxon>
        <taxon>Bacillati</taxon>
        <taxon>Bacillota</taxon>
        <taxon>Clostridia</taxon>
        <taxon>Lachnospirales</taxon>
        <taxon>Lachnospiraceae</taxon>
        <taxon>Diplocloster</taxon>
    </lineage>
</organism>
<keyword evidence="5" id="KW-0813">Transport</keyword>
<reference evidence="14" key="1">
    <citation type="submission" date="2021-06" db="EMBL/GenBank/DDBJ databases">
        <title>Description of novel taxa of the family Lachnospiraceae.</title>
        <authorList>
            <person name="Chaplin A.V."/>
            <person name="Sokolova S.R."/>
            <person name="Pikina A.P."/>
            <person name="Korzhanova M."/>
            <person name="Belova V."/>
            <person name="Korostin D."/>
            <person name="Efimov B.A."/>
        </authorList>
    </citation>
    <scope>NUCLEOTIDE SEQUENCE</scope>
    <source>
        <strain evidence="14">ASD5720</strain>
    </source>
</reference>
<dbReference type="GO" id="GO:0015297">
    <property type="term" value="F:antiporter activity"/>
    <property type="evidence" value="ECO:0007669"/>
    <property type="project" value="UniProtKB-KW"/>
</dbReference>
<dbReference type="GO" id="GO:0006811">
    <property type="term" value="P:monoatomic ion transport"/>
    <property type="evidence" value="ECO:0007669"/>
    <property type="project" value="UniProtKB-KW"/>
</dbReference>
<keyword evidence="8 13" id="KW-0812">Transmembrane</keyword>